<reference evidence="4" key="1">
    <citation type="submission" date="2018-04" db="EMBL/GenBank/DDBJ databases">
        <authorList>
            <person name="Cornet L."/>
        </authorList>
    </citation>
    <scope>NUCLEOTIDE SEQUENCE [LARGE SCALE GENOMIC DNA]</scope>
</reference>
<evidence type="ECO:0000313" key="4">
    <source>
        <dbReference type="Proteomes" id="UP000249081"/>
    </source>
</evidence>
<dbReference type="InterPro" id="IPR051624">
    <property type="entry name" value="RMD1/Sad1-interacting"/>
</dbReference>
<feature type="transmembrane region" description="Helical" evidence="1">
    <location>
        <begin position="267"/>
        <end position="286"/>
    </location>
</feature>
<dbReference type="PANTHER" id="PTHR16255">
    <property type="entry name" value="REQUIRED FOR MEIOTIC NUCLEAR DIVISION PROTEIN 1 HOMOLOG"/>
    <property type="match status" value="1"/>
</dbReference>
<proteinExistence type="predicted"/>
<dbReference type="Pfam" id="PF02582">
    <property type="entry name" value="DUF155"/>
    <property type="match status" value="1"/>
</dbReference>
<feature type="domain" description="DUF155" evidence="2">
    <location>
        <begin position="72"/>
        <end position="239"/>
    </location>
</feature>
<keyword evidence="1" id="KW-0812">Transmembrane</keyword>
<evidence type="ECO:0000259" key="2">
    <source>
        <dbReference type="Pfam" id="PF02582"/>
    </source>
</evidence>
<dbReference type="PANTHER" id="PTHR16255:SF1">
    <property type="entry name" value="REQUIRED FOR MEIOTIC NUCLEAR DIVISION PROTEIN 1 HOMOLOG"/>
    <property type="match status" value="1"/>
</dbReference>
<evidence type="ECO:0000256" key="1">
    <source>
        <dbReference type="SAM" id="Phobius"/>
    </source>
</evidence>
<gene>
    <name evidence="3" type="ORF">DCF17_17095</name>
</gene>
<evidence type="ECO:0000313" key="3">
    <source>
        <dbReference type="EMBL" id="PZO36507.1"/>
    </source>
</evidence>
<protein>
    <recommendedName>
        <fullName evidence="2">DUF155 domain-containing protein</fullName>
    </recommendedName>
</protein>
<dbReference type="Proteomes" id="UP000249081">
    <property type="component" value="Unassembled WGS sequence"/>
</dbReference>
<organism evidence="3 4">
    <name type="scientific">Shackletoniella antarctica</name>
    <dbReference type="NCBI Taxonomy" id="268115"/>
    <lineage>
        <taxon>Bacteria</taxon>
        <taxon>Bacillati</taxon>
        <taxon>Cyanobacteriota</taxon>
        <taxon>Cyanophyceae</taxon>
        <taxon>Oculatellales</taxon>
        <taxon>Oculatellaceae</taxon>
        <taxon>Shackletoniella</taxon>
    </lineage>
</organism>
<keyword evidence="1" id="KW-0472">Membrane</keyword>
<reference evidence="3 4" key="2">
    <citation type="submission" date="2018-06" db="EMBL/GenBank/DDBJ databases">
        <title>Metagenomic assembly of (sub)arctic Cyanobacteria and their associated microbiome from non-axenic cultures.</title>
        <authorList>
            <person name="Baurain D."/>
        </authorList>
    </citation>
    <scope>NUCLEOTIDE SEQUENCE [LARGE SCALE GENOMIC DNA]</scope>
    <source>
        <strain evidence="3">ULC041bin1</strain>
    </source>
</reference>
<dbReference type="EMBL" id="QBMN01000140">
    <property type="protein sequence ID" value="PZO36507.1"/>
    <property type="molecule type" value="Genomic_DNA"/>
</dbReference>
<keyword evidence="1" id="KW-1133">Transmembrane helix</keyword>
<dbReference type="InterPro" id="IPR003734">
    <property type="entry name" value="DUF155"/>
</dbReference>
<comment type="caution">
    <text evidence="3">The sequence shown here is derived from an EMBL/GenBank/DDBJ whole genome shotgun (WGS) entry which is preliminary data.</text>
</comment>
<name>A0A2W4VZ13_9CYAN</name>
<accession>A0A2W4VZ13</accession>
<sequence>MTTVNPAAAIPAPVESTDVTVRAYFLGQRIDLQHIDLQRINLQRIDLALTQTGSAAPASPLIVPVGDGGQGVLFNYGAVVLFGLSEKAEQAFITTLKPCIQSPFDQAETEAVTIRLAPNSSGKVQDGLILLSALDETRLQIVADVMAKSVVLAHYEIGAAAVFDRIEPYAAELQYQRPVNVKGNQLLKQIGQTLMIQHKIVGRVEIVDKPELLWEYPDLDPLYHRLEDEYEIRDRHSALERKLDLVSRTAETVLDLQRHQTGLRLEWYVVLLIVVEVLLSLYDLFLKARF</sequence>
<dbReference type="AlphaFoldDB" id="A0A2W4VZ13"/>